<dbReference type="Proteomes" id="UP000199207">
    <property type="component" value="Unassembled WGS sequence"/>
</dbReference>
<sequence length="231" mass="24527">MATSDRSRDSGGGARRALGWFESRKNLTGSACALAGVGLALAGVTGPWWPAVVAALYAAGALLAPPERPGPPRFTPPGEVLAALRTDLTVLRGYLAGLELPAAATARLGELDGLLDGLTGAAETAEDARVLHALGSAIRQDIPEAVDGYLRTRWWSRLAPGTRSPEEELRRQLDALHAELTGLAGSVREDLELRQQSHTHYLRLRHPDGPDGPDSPENGRDGTGDPRRRLS</sequence>
<organism evidence="3 4">
    <name type="scientific">Streptomyces aidingensis</name>
    <dbReference type="NCBI Taxonomy" id="910347"/>
    <lineage>
        <taxon>Bacteria</taxon>
        <taxon>Bacillati</taxon>
        <taxon>Actinomycetota</taxon>
        <taxon>Actinomycetes</taxon>
        <taxon>Kitasatosporales</taxon>
        <taxon>Streptomycetaceae</taxon>
        <taxon>Streptomyces</taxon>
    </lineage>
</organism>
<gene>
    <name evidence="3" type="ORF">SAMN05421773_104101</name>
</gene>
<evidence type="ECO:0000313" key="3">
    <source>
        <dbReference type="EMBL" id="SFC56299.1"/>
    </source>
</evidence>
<accession>A0A1I1K5S6</accession>
<evidence type="ECO:0000256" key="1">
    <source>
        <dbReference type="SAM" id="MobiDB-lite"/>
    </source>
</evidence>
<evidence type="ECO:0000313" key="4">
    <source>
        <dbReference type="Proteomes" id="UP000199207"/>
    </source>
</evidence>
<feature type="region of interest" description="Disordered" evidence="1">
    <location>
        <begin position="197"/>
        <end position="231"/>
    </location>
</feature>
<dbReference type="RefSeq" id="WP_245833950.1">
    <property type="nucleotide sequence ID" value="NZ_FOLM01000004.1"/>
</dbReference>
<reference evidence="3 4" key="1">
    <citation type="submission" date="2016-10" db="EMBL/GenBank/DDBJ databases">
        <authorList>
            <person name="de Groot N.N."/>
        </authorList>
    </citation>
    <scope>NUCLEOTIDE SEQUENCE [LARGE SCALE GENOMIC DNA]</scope>
    <source>
        <strain evidence="3 4">CGMCC 4.5739</strain>
    </source>
</reference>
<feature type="transmembrane region" description="Helical" evidence="2">
    <location>
        <begin position="26"/>
        <end position="42"/>
    </location>
</feature>
<name>A0A1I1K5S6_9ACTN</name>
<keyword evidence="4" id="KW-1185">Reference proteome</keyword>
<protein>
    <submittedName>
        <fullName evidence="3">Uncharacterized protein</fullName>
    </submittedName>
</protein>
<evidence type="ECO:0000256" key="2">
    <source>
        <dbReference type="SAM" id="Phobius"/>
    </source>
</evidence>
<keyword evidence="2" id="KW-1133">Transmembrane helix</keyword>
<feature type="compositionally biased region" description="Basic and acidic residues" evidence="1">
    <location>
        <begin position="217"/>
        <end position="231"/>
    </location>
</feature>
<keyword evidence="2" id="KW-0472">Membrane</keyword>
<keyword evidence="2" id="KW-0812">Transmembrane</keyword>
<dbReference type="EMBL" id="FOLM01000004">
    <property type="protein sequence ID" value="SFC56299.1"/>
    <property type="molecule type" value="Genomic_DNA"/>
</dbReference>
<dbReference type="STRING" id="910347.SAMN05421773_104101"/>
<dbReference type="AlphaFoldDB" id="A0A1I1K5S6"/>
<proteinExistence type="predicted"/>